<feature type="compositionally biased region" description="Acidic residues" evidence="1">
    <location>
        <begin position="62"/>
        <end position="74"/>
    </location>
</feature>
<dbReference type="AlphaFoldDB" id="A0A809RTK6"/>
<organism evidence="2 3">
    <name type="scientific">Candidatus Nitrosymbiomonas proteolyticus</name>
    <dbReference type="NCBI Taxonomy" id="2608984"/>
    <lineage>
        <taxon>Bacteria</taxon>
        <taxon>Bacillati</taxon>
        <taxon>Armatimonadota</taxon>
        <taxon>Armatimonadota incertae sedis</taxon>
        <taxon>Candidatus Nitrosymbiomonas</taxon>
    </lineage>
</organism>
<name>A0A809RTK6_9BACT</name>
<dbReference type="KEGG" id="npy:NPRO_06670"/>
<reference evidence="2" key="1">
    <citation type="journal article" name="DNA Res.">
        <title>The physiological potential of anammox bacteria as revealed by their core genome structure.</title>
        <authorList>
            <person name="Okubo T."/>
            <person name="Toyoda A."/>
            <person name="Fukuhara K."/>
            <person name="Uchiyama I."/>
            <person name="Harigaya Y."/>
            <person name="Kuroiwa M."/>
            <person name="Suzuki T."/>
            <person name="Murakami Y."/>
            <person name="Suwa Y."/>
            <person name="Takami H."/>
        </authorList>
    </citation>
    <scope>NUCLEOTIDE SEQUENCE</scope>
    <source>
        <strain evidence="2">317325-2</strain>
    </source>
</reference>
<evidence type="ECO:0000313" key="3">
    <source>
        <dbReference type="Proteomes" id="UP000662873"/>
    </source>
</evidence>
<feature type="region of interest" description="Disordered" evidence="1">
    <location>
        <begin position="1"/>
        <end position="74"/>
    </location>
</feature>
<proteinExistence type="predicted"/>
<protein>
    <submittedName>
        <fullName evidence="2">Hypothetical conserved protein</fullName>
    </submittedName>
</protein>
<gene>
    <name evidence="2" type="ORF">NPRO_06670</name>
</gene>
<feature type="compositionally biased region" description="Basic and acidic residues" evidence="1">
    <location>
        <begin position="1"/>
        <end position="11"/>
    </location>
</feature>
<accession>A0A809RTK6</accession>
<dbReference type="Proteomes" id="UP000662873">
    <property type="component" value="Chromosome"/>
</dbReference>
<evidence type="ECO:0000256" key="1">
    <source>
        <dbReference type="SAM" id="MobiDB-lite"/>
    </source>
</evidence>
<evidence type="ECO:0000313" key="2">
    <source>
        <dbReference type="EMBL" id="BBO23072.1"/>
    </source>
</evidence>
<sequence>MGDVDRIKRIEPAVQLTGQVQRTPESREKPNYNRNSRSAPEDSVELHDDEPAEIVDSTESPIEVEPDEGLDIVA</sequence>
<dbReference type="EMBL" id="AP021858">
    <property type="protein sequence ID" value="BBO23072.1"/>
    <property type="molecule type" value="Genomic_DNA"/>
</dbReference>